<name>A0A3N0DYS4_SINP1</name>
<dbReference type="OrthoDB" id="9777288at2"/>
<dbReference type="Pfam" id="PF02826">
    <property type="entry name" value="2-Hacid_dh_C"/>
    <property type="match status" value="1"/>
</dbReference>
<gene>
    <name evidence="13" type="ORF">ED312_18900</name>
</gene>
<dbReference type="EC" id="1.1.1.81" evidence="8"/>
<dbReference type="InterPro" id="IPR006139">
    <property type="entry name" value="D-isomer_2_OHA_DH_cat_dom"/>
</dbReference>
<dbReference type="Gene3D" id="3.40.50.720">
    <property type="entry name" value="NAD(P)-binding Rossmann-like Domain"/>
    <property type="match status" value="2"/>
</dbReference>
<dbReference type="GO" id="GO:0030267">
    <property type="term" value="F:glyoxylate reductase (NADPH) activity"/>
    <property type="evidence" value="ECO:0007669"/>
    <property type="project" value="UniProtKB-EC"/>
</dbReference>
<evidence type="ECO:0000256" key="10">
    <source>
        <dbReference type="RuleBase" id="RU003719"/>
    </source>
</evidence>
<dbReference type="Proteomes" id="UP000267469">
    <property type="component" value="Unassembled WGS sequence"/>
</dbReference>
<dbReference type="SUPFAM" id="SSF51735">
    <property type="entry name" value="NAD(P)-binding Rossmann-fold domains"/>
    <property type="match status" value="1"/>
</dbReference>
<dbReference type="SUPFAM" id="SSF52283">
    <property type="entry name" value="Formate/glycerate dehydrogenase catalytic domain-like"/>
    <property type="match status" value="1"/>
</dbReference>
<dbReference type="EC" id="1.1.1.79" evidence="7"/>
<dbReference type="EMBL" id="RJTM01000127">
    <property type="protein sequence ID" value="RNL80737.1"/>
    <property type="molecule type" value="Genomic_DNA"/>
</dbReference>
<dbReference type="AlphaFoldDB" id="A0A3N0DYS4"/>
<comment type="caution">
    <text evidence="13">The sequence shown here is derived from an EMBL/GenBank/DDBJ whole genome shotgun (WGS) entry which is preliminary data.</text>
</comment>
<comment type="catalytic activity">
    <reaction evidence="4">
        <text>(R)-glycerate + NADP(+) = 3-hydroxypyruvate + NADPH + H(+)</text>
        <dbReference type="Rhea" id="RHEA:18657"/>
        <dbReference type="ChEBI" id="CHEBI:15378"/>
        <dbReference type="ChEBI" id="CHEBI:16659"/>
        <dbReference type="ChEBI" id="CHEBI:17180"/>
        <dbReference type="ChEBI" id="CHEBI:57783"/>
        <dbReference type="ChEBI" id="CHEBI:58349"/>
        <dbReference type="EC" id="1.1.1.81"/>
    </reaction>
</comment>
<evidence type="ECO:0000256" key="2">
    <source>
        <dbReference type="ARBA" id="ARBA00023027"/>
    </source>
</evidence>
<comment type="catalytic activity">
    <reaction evidence="3">
        <text>(R)-glycerate + NAD(+) = 3-hydroxypyruvate + NADH + H(+)</text>
        <dbReference type="Rhea" id="RHEA:17905"/>
        <dbReference type="ChEBI" id="CHEBI:15378"/>
        <dbReference type="ChEBI" id="CHEBI:16659"/>
        <dbReference type="ChEBI" id="CHEBI:17180"/>
        <dbReference type="ChEBI" id="CHEBI:57540"/>
        <dbReference type="ChEBI" id="CHEBI:57945"/>
        <dbReference type="EC" id="1.1.1.81"/>
    </reaction>
</comment>
<evidence type="ECO:0000259" key="11">
    <source>
        <dbReference type="Pfam" id="PF00389"/>
    </source>
</evidence>
<dbReference type="CDD" id="cd05301">
    <property type="entry name" value="GDH"/>
    <property type="match status" value="1"/>
</dbReference>
<sequence length="331" mass="37100">MKVFVSRRIPGEVIRFMEQYGLEVTCNDSDERMQQNDLIEACKKADILFNVGSADLDARFMESCQHLKGIVLTSVGYDHIDLNSATYYGIPVSNTPDVLSKSTADTAFLLMLATSRKAFYQARQIEKGAWKNNGFLDELGIEINGKTLGIYGLGRIGLELAKMAKDAFGMKIIYNNRSRNMEAEQLLNARYVDFGELLSQSDVLSVHSNLTPETQYRFNRDSFRKMKKTSIFINTARGKIHHEPDLINALKEGEIWGAGLDVTDPEPMLPDNPLLQMSNVCVLPHIGSATIETRMAMANVAAHNIIAVFRGEKMPQIVNKEVYDEVRPGKI</sequence>
<evidence type="ECO:0000313" key="13">
    <source>
        <dbReference type="EMBL" id="RNL80737.1"/>
    </source>
</evidence>
<feature type="domain" description="D-isomer specific 2-hydroxyacid dehydrogenase NAD-binding" evidence="12">
    <location>
        <begin position="109"/>
        <end position="287"/>
    </location>
</feature>
<keyword evidence="14" id="KW-1185">Reference proteome</keyword>
<accession>A0A3N0DYS4</accession>
<dbReference type="GO" id="GO:0051287">
    <property type="term" value="F:NAD binding"/>
    <property type="evidence" value="ECO:0007669"/>
    <property type="project" value="InterPro"/>
</dbReference>
<evidence type="ECO:0000256" key="8">
    <source>
        <dbReference type="ARBA" id="ARBA00066674"/>
    </source>
</evidence>
<comment type="similarity">
    <text evidence="6">Belongs to the D-isomer specific 2-hydroxyacid dehydrogenase family. GhrB subfamily.</text>
</comment>
<dbReference type="PANTHER" id="PTHR10996">
    <property type="entry name" value="2-HYDROXYACID DEHYDROGENASE-RELATED"/>
    <property type="match status" value="1"/>
</dbReference>
<dbReference type="InterPro" id="IPR036291">
    <property type="entry name" value="NAD(P)-bd_dom_sf"/>
</dbReference>
<dbReference type="InterPro" id="IPR050223">
    <property type="entry name" value="D-isomer_2-hydroxyacid_DH"/>
</dbReference>
<dbReference type="InterPro" id="IPR006140">
    <property type="entry name" value="D-isomer_DH_NAD-bd"/>
</dbReference>
<comment type="catalytic activity">
    <reaction evidence="5">
        <text>glycolate + NADP(+) = glyoxylate + NADPH + H(+)</text>
        <dbReference type="Rhea" id="RHEA:10992"/>
        <dbReference type="ChEBI" id="CHEBI:15378"/>
        <dbReference type="ChEBI" id="CHEBI:29805"/>
        <dbReference type="ChEBI" id="CHEBI:36655"/>
        <dbReference type="ChEBI" id="CHEBI:57783"/>
        <dbReference type="ChEBI" id="CHEBI:58349"/>
        <dbReference type="EC" id="1.1.1.79"/>
    </reaction>
</comment>
<dbReference type="PANTHER" id="PTHR10996:SF178">
    <property type="entry name" value="2-HYDROXYACID DEHYDROGENASE YGL185C-RELATED"/>
    <property type="match status" value="1"/>
</dbReference>
<evidence type="ECO:0000313" key="14">
    <source>
        <dbReference type="Proteomes" id="UP000267469"/>
    </source>
</evidence>
<dbReference type="GO" id="GO:0005829">
    <property type="term" value="C:cytosol"/>
    <property type="evidence" value="ECO:0007669"/>
    <property type="project" value="TreeGrafter"/>
</dbReference>
<evidence type="ECO:0000256" key="3">
    <source>
        <dbReference type="ARBA" id="ARBA00051801"/>
    </source>
</evidence>
<evidence type="ECO:0000256" key="6">
    <source>
        <dbReference type="ARBA" id="ARBA00061278"/>
    </source>
</evidence>
<dbReference type="RefSeq" id="WP_123217594.1">
    <property type="nucleotide sequence ID" value="NZ_RJTM01000127.1"/>
</dbReference>
<dbReference type="FunFam" id="3.40.50.720:FF:000026">
    <property type="entry name" value="Glyoxylate/hydroxypyruvate reductase B"/>
    <property type="match status" value="1"/>
</dbReference>
<keyword evidence="1 10" id="KW-0560">Oxidoreductase</keyword>
<organism evidence="13 14">
    <name type="scientific">Sinomicrobium pectinilyticum</name>
    <dbReference type="NCBI Taxonomy" id="1084421"/>
    <lineage>
        <taxon>Bacteria</taxon>
        <taxon>Pseudomonadati</taxon>
        <taxon>Bacteroidota</taxon>
        <taxon>Flavobacteriia</taxon>
        <taxon>Flavobacteriales</taxon>
        <taxon>Flavobacteriaceae</taxon>
        <taxon>Sinomicrobium</taxon>
    </lineage>
</organism>
<protein>
    <recommendedName>
        <fullName evidence="9">Glyoxylate/hydroxypyruvate reductase B</fullName>
        <ecNumber evidence="7">1.1.1.79</ecNumber>
        <ecNumber evidence="8">1.1.1.81</ecNumber>
    </recommendedName>
</protein>
<evidence type="ECO:0000256" key="9">
    <source>
        <dbReference type="ARBA" id="ARBA00073362"/>
    </source>
</evidence>
<reference evidence="13 14" key="1">
    <citation type="submission" date="2018-10" db="EMBL/GenBank/DDBJ databases">
        <title>Sinomicrobium pectinilyticum sp. nov., a pectinase-producing bacterium isolated from alkaline and saline soil, and emended description of the genus Sinomicrobium.</title>
        <authorList>
            <person name="Cheng B."/>
            <person name="Li C."/>
            <person name="Lai Q."/>
            <person name="Du M."/>
            <person name="Shao Z."/>
            <person name="Xu P."/>
            <person name="Yang C."/>
        </authorList>
    </citation>
    <scope>NUCLEOTIDE SEQUENCE [LARGE SCALE GENOMIC DNA]</scope>
    <source>
        <strain evidence="13 14">5DNS001</strain>
    </source>
</reference>
<evidence type="ECO:0000256" key="4">
    <source>
        <dbReference type="ARBA" id="ARBA00052239"/>
    </source>
</evidence>
<keyword evidence="2" id="KW-0520">NAD</keyword>
<dbReference type="GO" id="GO:0016618">
    <property type="term" value="F:hydroxypyruvate reductase [NAD(P)H] activity"/>
    <property type="evidence" value="ECO:0007669"/>
    <property type="project" value="UniProtKB-EC"/>
</dbReference>
<evidence type="ECO:0000256" key="7">
    <source>
        <dbReference type="ARBA" id="ARBA00066661"/>
    </source>
</evidence>
<dbReference type="Pfam" id="PF00389">
    <property type="entry name" value="2-Hacid_dh"/>
    <property type="match status" value="1"/>
</dbReference>
<evidence type="ECO:0000256" key="5">
    <source>
        <dbReference type="ARBA" id="ARBA00052769"/>
    </source>
</evidence>
<evidence type="ECO:0000256" key="1">
    <source>
        <dbReference type="ARBA" id="ARBA00023002"/>
    </source>
</evidence>
<evidence type="ECO:0000259" key="12">
    <source>
        <dbReference type="Pfam" id="PF02826"/>
    </source>
</evidence>
<feature type="domain" description="D-isomer specific 2-hydroxyacid dehydrogenase catalytic" evidence="11">
    <location>
        <begin position="3"/>
        <end position="319"/>
    </location>
</feature>
<proteinExistence type="inferred from homology"/>